<dbReference type="PANTHER" id="PTHR12147:SF26">
    <property type="entry name" value="PEPTIDASE M28 DOMAIN-CONTAINING PROTEIN"/>
    <property type="match status" value="1"/>
</dbReference>
<dbReference type="InterPro" id="IPR045175">
    <property type="entry name" value="M28_fam"/>
</dbReference>
<dbReference type="Gene3D" id="3.40.630.10">
    <property type="entry name" value="Zn peptidases"/>
    <property type="match status" value="1"/>
</dbReference>
<protein>
    <recommendedName>
        <fullName evidence="1">Peptidase M28 domain-containing protein</fullName>
    </recommendedName>
</protein>
<gene>
    <name evidence="2" type="ORF">MGWOODY_Smn2015</name>
</gene>
<reference evidence="2" key="1">
    <citation type="submission" date="2015-10" db="EMBL/GenBank/DDBJ databases">
        <authorList>
            <person name="Gilbert D.G."/>
        </authorList>
    </citation>
    <scope>NUCLEOTIDE SEQUENCE</scope>
</reference>
<accession>A0A160TMM1</accession>
<name>A0A160TMM1_9ZZZZ</name>
<dbReference type="PANTHER" id="PTHR12147">
    <property type="entry name" value="METALLOPEPTIDASE M28 FAMILY MEMBER"/>
    <property type="match status" value="1"/>
</dbReference>
<evidence type="ECO:0000313" key="2">
    <source>
        <dbReference type="EMBL" id="CUS45818.1"/>
    </source>
</evidence>
<dbReference type="Pfam" id="PF04389">
    <property type="entry name" value="Peptidase_M28"/>
    <property type="match status" value="1"/>
</dbReference>
<dbReference type="GO" id="GO:0006508">
    <property type="term" value="P:proteolysis"/>
    <property type="evidence" value="ECO:0007669"/>
    <property type="project" value="InterPro"/>
</dbReference>
<organism evidence="2">
    <name type="scientific">hydrothermal vent metagenome</name>
    <dbReference type="NCBI Taxonomy" id="652676"/>
    <lineage>
        <taxon>unclassified sequences</taxon>
        <taxon>metagenomes</taxon>
        <taxon>ecological metagenomes</taxon>
    </lineage>
</organism>
<dbReference type="AlphaFoldDB" id="A0A160TMM1"/>
<dbReference type="GO" id="GO:0008235">
    <property type="term" value="F:metalloexopeptidase activity"/>
    <property type="evidence" value="ECO:0007669"/>
    <property type="project" value="InterPro"/>
</dbReference>
<dbReference type="EMBL" id="CZQE01000304">
    <property type="protein sequence ID" value="CUS45818.1"/>
    <property type="molecule type" value="Genomic_DNA"/>
</dbReference>
<evidence type="ECO:0000259" key="1">
    <source>
        <dbReference type="Pfam" id="PF04389"/>
    </source>
</evidence>
<dbReference type="InterPro" id="IPR007484">
    <property type="entry name" value="Peptidase_M28"/>
</dbReference>
<sequence>MMDDTGIWRTRLISLAIVTAIFLLPILALLWLTAVPGISYAGPLPPLSPAEAQLAARLRGHVTAIAGAPHNVEHPIELERAARHIEGALAGIGYAVRRQSFSAGGERVRNIEVAIDPAKSDAPTLVVGAHYDSAFDAPGANDNGTGTAAVIELARSLADLRGKAALRIRLVLFVNEEPPRFKTLLMGSVVYAAQLKRSGEPLLGMISLETLGYYSDRPGSQHYPWPLGMLYPQTGNFVAFVGTTDARGFVRRTVRSFREVARFPSVGGTAPGFVQGVDWSDHWAFSGEGFPALMVTDTAPFRYPYYHNVGDTPDKVDYDRLARVVTALDLTIRKMGR</sequence>
<feature type="domain" description="Peptidase M28" evidence="1">
    <location>
        <begin position="110"/>
        <end position="325"/>
    </location>
</feature>
<dbReference type="SUPFAM" id="SSF53187">
    <property type="entry name" value="Zn-dependent exopeptidases"/>
    <property type="match status" value="1"/>
</dbReference>
<proteinExistence type="predicted"/>